<evidence type="ECO:0000256" key="1">
    <source>
        <dbReference type="HAMAP-Rule" id="MF_01983"/>
    </source>
</evidence>
<dbReference type="NCBIfam" id="TIGR00148">
    <property type="entry name" value="UbiD family decarboxylase"/>
    <property type="match status" value="1"/>
</dbReference>
<feature type="domain" description="3-octaprenyl-4-hydroxybenzoate carboxy-lyase-like N-terminal" evidence="3">
    <location>
        <begin position="26"/>
        <end position="114"/>
    </location>
</feature>
<dbReference type="Pfam" id="PF20695">
    <property type="entry name" value="UbiD_N"/>
    <property type="match status" value="1"/>
</dbReference>
<dbReference type="Gene3D" id="1.20.5.4570">
    <property type="match status" value="1"/>
</dbReference>
<comment type="cofactor">
    <cofactor evidence="1">
        <name>prenylated FMN</name>
        <dbReference type="ChEBI" id="CHEBI:87746"/>
    </cofactor>
    <text evidence="1">Binds 1 prenylated FMN per subunit.</text>
</comment>
<feature type="binding site" evidence="1">
    <location>
        <position position="202"/>
    </location>
    <ligand>
        <name>prenylated FMN</name>
        <dbReference type="ChEBI" id="CHEBI:87746"/>
    </ligand>
</feature>
<feature type="domain" description="3-octaprenyl-4-hydroxybenzoate carboxy-lyase-like C-terminal" evidence="4">
    <location>
        <begin position="334"/>
        <end position="459"/>
    </location>
</feature>
<comment type="similarity">
    <text evidence="1">Belongs to the UbiD family. UbiD-like/FDC subfamily.</text>
</comment>
<keyword evidence="6" id="KW-1185">Reference proteome</keyword>
<evidence type="ECO:0000259" key="3">
    <source>
        <dbReference type="Pfam" id="PF20695"/>
    </source>
</evidence>
<accession>A0ABY3VK08</accession>
<comment type="cofactor">
    <cofactor evidence="1">
        <name>Mn(2+)</name>
        <dbReference type="ChEBI" id="CHEBI:29035"/>
    </cofactor>
    <text evidence="1">Binds 1 Mn(2+) per subunit.</text>
</comment>
<organism evidence="5 6">
    <name type="scientific">Mycobacterium paraterrae</name>
    <dbReference type="NCBI Taxonomy" id="577492"/>
    <lineage>
        <taxon>Bacteria</taxon>
        <taxon>Bacillati</taxon>
        <taxon>Actinomycetota</taxon>
        <taxon>Actinomycetes</taxon>
        <taxon>Mycobacteriales</taxon>
        <taxon>Mycobacteriaceae</taxon>
        <taxon>Mycobacterium</taxon>
    </lineage>
</organism>
<comment type="catalytic activity">
    <reaction evidence="1">
        <text>pyrrole-2-carboxylate + H2O = 1H-pyrrole + hydrogencarbonate</text>
        <dbReference type="Rhea" id="RHEA:31379"/>
        <dbReference type="ChEBI" id="CHEBI:15377"/>
        <dbReference type="ChEBI" id="CHEBI:17544"/>
        <dbReference type="ChEBI" id="CHEBI:19203"/>
        <dbReference type="ChEBI" id="CHEBI:27660"/>
        <dbReference type="EC" id="4.1.1.93"/>
    </reaction>
</comment>
<comment type="caution">
    <text evidence="1">Lacks conserved residue(s) required for the propagation of feature annotation.</text>
</comment>
<reference evidence="5" key="1">
    <citation type="submission" date="2022-08" db="EMBL/GenBank/DDBJ databases">
        <title>Whole genome sequencing of non-tuberculosis mycobacteria type-strains.</title>
        <authorList>
            <person name="Igarashi Y."/>
            <person name="Osugi A."/>
            <person name="Mitarai S."/>
        </authorList>
    </citation>
    <scope>NUCLEOTIDE SEQUENCE</scope>
    <source>
        <strain evidence="5">DSM 45127</strain>
    </source>
</reference>
<dbReference type="HAMAP" id="MF_01983">
    <property type="entry name" value="UbiD_FDC"/>
    <property type="match status" value="1"/>
</dbReference>
<gene>
    <name evidence="5" type="ORF">MKK62_26050</name>
</gene>
<sequence length="513" mass="55987">MGSPAPSRYTDPGFTPQHLKDLREFITALREHGDLVEIDEPVDWNLEIGAIIRHVLETGAPAPLFNRINDSQPGFRVLGAPGGVSALPGRALIRAAIALGLPVTATGTDIVEALSRVVDAPPIAPRIVDNAPFQANIVTGDDIDLFALPTPLIHCGDGDRFINTFGTIVAPHPDGEWTNWSISRIALRDKNTMVGLFQPMQHLGQIFGVWKERGENMPFALSLGQEPVVPYFAGAPLPDHISEAGAIGAYLKKPIDVVKAHTNDLHVPASSEIVIEGWVSIEETALEGPMSEYPGYLLPAGRSAKPVYHVTAISHRDNAILPVVAAGYPAEEDHTVWGISNSAVMLADLRKHDFPVTGVYLPFQGANHLLVITVPINWRELSGITSRHEFAHKLGLHVMGTKPGMVAPRILVVEDDVDPTDDGDVLWALSTRVHPVDDTIFIHDQVAVPLIVYLTSTEKRSMSAAKAILVGLHRDEWTEQDRPVKADFWHNFPAELRHKVLGKWTTYGYPAPS</sequence>
<feature type="binding site" evidence="1">
    <location>
        <position position="201"/>
    </location>
    <ligand>
        <name>prenylated FMN</name>
        <dbReference type="ChEBI" id="CHEBI:87746"/>
    </ligand>
</feature>
<keyword evidence="1" id="KW-0058">Aromatic hydrocarbons catabolism</keyword>
<dbReference type="InterPro" id="IPR049383">
    <property type="entry name" value="UbiD-like_N"/>
</dbReference>
<keyword evidence="1" id="KW-0630">Potassium</keyword>
<dbReference type="InterPro" id="IPR048304">
    <property type="entry name" value="UbiD_Rift_dom"/>
</dbReference>
<feature type="binding site" evidence="1">
    <location>
        <position position="180"/>
    </location>
    <ligand>
        <name>K(+)</name>
        <dbReference type="ChEBI" id="CHEBI:29103"/>
    </ligand>
</feature>
<dbReference type="SUPFAM" id="SSF143968">
    <property type="entry name" value="UbiD C-terminal domain-like"/>
    <property type="match status" value="1"/>
</dbReference>
<dbReference type="Gene3D" id="3.40.1670.10">
    <property type="entry name" value="UbiD C-terminal domain-like"/>
    <property type="match status" value="1"/>
</dbReference>
<feature type="binding site" evidence="1">
    <location>
        <position position="243"/>
    </location>
    <ligand>
        <name>prenylated FMN</name>
        <dbReference type="ChEBI" id="CHEBI:87746"/>
    </ligand>
</feature>
<dbReference type="RefSeq" id="WP_240261480.1">
    <property type="nucleotide sequence ID" value="NZ_CP092488.2"/>
</dbReference>
<dbReference type="EC" id="4.1.1.93" evidence="1"/>
<comment type="catalytic activity">
    <reaction evidence="1">
        <text>pyrrole-2-carboxylate + H(+) = 1H-pyrrole + CO2</text>
        <dbReference type="Rhea" id="RHEA:31375"/>
        <dbReference type="ChEBI" id="CHEBI:15378"/>
        <dbReference type="ChEBI" id="CHEBI:16526"/>
        <dbReference type="ChEBI" id="CHEBI:19203"/>
        <dbReference type="ChEBI" id="CHEBI:27660"/>
        <dbReference type="EC" id="4.1.1.93"/>
    </reaction>
</comment>
<protein>
    <recommendedName>
        <fullName evidence="1">Pyrrole-2-carboxylic acid decarboxylase</fullName>
        <shortName evidence="1">P2C decarboxylase</shortName>
        <ecNumber evidence="1">4.1.1.93</ecNumber>
    </recommendedName>
</protein>
<feature type="active site" description="Proton donor" evidence="1">
    <location>
        <position position="292"/>
    </location>
</feature>
<comment type="subunit">
    <text evidence="1">Homodimer.</text>
</comment>
<keyword evidence="1" id="KW-0210">Decarboxylase</keyword>
<feature type="binding site" evidence="1">
    <location>
        <position position="233"/>
    </location>
    <ligand>
        <name>K(+)</name>
        <dbReference type="ChEBI" id="CHEBI:29103"/>
    </ligand>
</feature>
<keyword evidence="1" id="KW-0479">Metal-binding</keyword>
<keyword evidence="1" id="KW-0288">FMN</keyword>
<dbReference type="Pfam" id="PF01977">
    <property type="entry name" value="UbiD"/>
    <property type="match status" value="1"/>
</dbReference>
<dbReference type="InterPro" id="IPR002830">
    <property type="entry name" value="UbiD"/>
</dbReference>
<feature type="binding site" evidence="1">
    <location>
        <position position="202"/>
    </location>
    <ligand>
        <name>Mn(2+)</name>
        <dbReference type="ChEBI" id="CHEBI:29035"/>
    </ligand>
</feature>
<dbReference type="EMBL" id="CP092488">
    <property type="protein sequence ID" value="UMB69749.1"/>
    <property type="molecule type" value="Genomic_DNA"/>
</dbReference>
<feature type="binding site" evidence="1">
    <location>
        <position position="243"/>
    </location>
    <ligand>
        <name>Mn(2+)</name>
        <dbReference type="ChEBI" id="CHEBI:29035"/>
    </ligand>
</feature>
<keyword evidence="1" id="KW-0285">Flavoprotein</keyword>
<dbReference type="PANTHER" id="PTHR30108">
    <property type="entry name" value="3-OCTAPRENYL-4-HYDROXYBENZOATE CARBOXY-LYASE-RELATED"/>
    <property type="match status" value="1"/>
</dbReference>
<feature type="domain" description="3-octaprenyl-4-hydroxybenzoate carboxy-lyase-like Rift-related" evidence="2">
    <location>
        <begin position="128"/>
        <end position="329"/>
    </location>
</feature>
<comment type="function">
    <text evidence="1">Catalyzes the prenyl-FMN-dependent decarboxylation of pyrrole-2-carboxylate (P2C). Can also catalyze the carboxylation of pyrrole in the presence of elevated concentrations of CO(2) or bicarbonate.</text>
</comment>
<feature type="binding site" evidence="1">
    <location>
        <position position="184"/>
    </location>
    <ligand>
        <name>prenylated FMN</name>
        <dbReference type="ChEBI" id="CHEBI:87746"/>
    </ligand>
</feature>
<keyword evidence="1" id="KW-0456">Lyase</keyword>
<comment type="cofactor">
    <cofactor evidence="1">
        <name>K(+)</name>
        <dbReference type="ChEBI" id="CHEBI:29103"/>
    </cofactor>
    <text evidence="1">Binds 1 K(+) per subunit.</text>
</comment>
<dbReference type="Proteomes" id="UP001055336">
    <property type="component" value="Chromosome"/>
</dbReference>
<evidence type="ECO:0000313" key="5">
    <source>
        <dbReference type="EMBL" id="UMB69749.1"/>
    </source>
</evidence>
<dbReference type="SUPFAM" id="SSF50475">
    <property type="entry name" value="FMN-binding split barrel"/>
    <property type="match status" value="1"/>
</dbReference>
<dbReference type="Pfam" id="PF20696">
    <property type="entry name" value="UbiD_C"/>
    <property type="match status" value="1"/>
</dbReference>
<dbReference type="InterPro" id="IPR049381">
    <property type="entry name" value="UbiD-like_C"/>
</dbReference>
<feature type="binding site" evidence="1">
    <location>
        <position position="243"/>
    </location>
    <ligand>
        <name>K(+)</name>
        <dbReference type="ChEBI" id="CHEBI:29103"/>
    </ligand>
</feature>
<dbReference type="PANTHER" id="PTHR30108:SF17">
    <property type="entry name" value="FERULIC ACID DECARBOXYLASE 1"/>
    <property type="match status" value="1"/>
</dbReference>
<evidence type="ECO:0000313" key="6">
    <source>
        <dbReference type="Proteomes" id="UP001055336"/>
    </source>
</evidence>
<keyword evidence="1" id="KW-0464">Manganese</keyword>
<proteinExistence type="inferred from homology"/>
<dbReference type="InterPro" id="IPR032903">
    <property type="entry name" value="FDC-like"/>
</dbReference>
<evidence type="ECO:0000259" key="2">
    <source>
        <dbReference type="Pfam" id="PF01977"/>
    </source>
</evidence>
<name>A0ABY3VK08_9MYCO</name>
<evidence type="ECO:0000259" key="4">
    <source>
        <dbReference type="Pfam" id="PF20696"/>
    </source>
</evidence>